<dbReference type="InterPro" id="IPR029068">
    <property type="entry name" value="Glyas_Bleomycin-R_OHBP_Dase"/>
</dbReference>
<keyword evidence="1" id="KW-0479">Metal-binding</keyword>
<dbReference type="CDD" id="cd07267">
    <property type="entry name" value="THT_Oxygenase_N"/>
    <property type="match status" value="1"/>
</dbReference>
<evidence type="ECO:0000256" key="2">
    <source>
        <dbReference type="SAM" id="MobiDB-lite"/>
    </source>
</evidence>
<dbReference type="EMBL" id="LZEU01000001">
    <property type="protein sequence ID" value="MBC9249746.1"/>
    <property type="molecule type" value="Genomic_DNA"/>
</dbReference>
<organism evidence="4 5">
    <name type="scientific">Aquipseudomonas alcaligenes</name>
    <name type="common">Pseudomonas alcaligenes</name>
    <dbReference type="NCBI Taxonomy" id="43263"/>
    <lineage>
        <taxon>Bacteria</taxon>
        <taxon>Pseudomonadati</taxon>
        <taxon>Pseudomonadota</taxon>
        <taxon>Gammaproteobacteria</taxon>
        <taxon>Pseudomonadales</taxon>
        <taxon>Pseudomonadaceae</taxon>
        <taxon>Aquipseudomonas</taxon>
    </lineage>
</organism>
<gene>
    <name evidence="4" type="ORF">A9179_05600</name>
</gene>
<dbReference type="InterPro" id="IPR051785">
    <property type="entry name" value="MMCE/EMCE_epimerase"/>
</dbReference>
<reference evidence="4 5" key="1">
    <citation type="submission" date="2016-06" db="EMBL/GenBank/DDBJ databases">
        <authorList>
            <person name="Ramos C."/>
            <person name="Pintado A."/>
            <person name="Crespo-Gomez J.I."/>
        </authorList>
    </citation>
    <scope>NUCLEOTIDE SEQUENCE [LARGE SCALE GENOMIC DNA]</scope>
    <source>
        <strain evidence="4 5">AVO110</strain>
    </source>
</reference>
<dbReference type="PROSITE" id="PS51819">
    <property type="entry name" value="VOC"/>
    <property type="match status" value="1"/>
</dbReference>
<protein>
    <submittedName>
        <fullName evidence="4">Glyoxalase</fullName>
    </submittedName>
</protein>
<evidence type="ECO:0000256" key="1">
    <source>
        <dbReference type="ARBA" id="ARBA00022723"/>
    </source>
</evidence>
<sequence length="363" mass="40110">MTIPTSQPRLATPQPARHARPTVKAQALAHLIFERPDLQRAERFLGDFGLRVAQRDADSLYLRGTGSAPYCYQVQRGNQARFLGFALSLASRADLQRLANLPGASAIENVQAPGGGERVRLRDPSGFLVEALYGQTPAAAVAHRPALPLNQVDSSPRINDTQRPPIAPPEVIKLGHVVLEVADFQATCAWYSEHFGFIPSDIQVLPDGSPAVAFLRLDLGETPADHHTLAIAQGFMATYSHSAFEVVDADAVGVGQRILRERGWKHAWGIGRHILGSQIFDYWQDPWGDKHEHYCDGDLFTAAQPTGLHGVSPEAMAQWGQRMPKSFTKPAINFTNLRLLLRNLRRSPDLTWRKLVMLARLFG</sequence>
<dbReference type="PANTHER" id="PTHR43048:SF3">
    <property type="entry name" value="METHYLMALONYL-COA EPIMERASE, MITOCHONDRIAL"/>
    <property type="match status" value="1"/>
</dbReference>
<dbReference type="PANTHER" id="PTHR43048">
    <property type="entry name" value="METHYLMALONYL-COA EPIMERASE"/>
    <property type="match status" value="1"/>
</dbReference>
<feature type="domain" description="VOC" evidence="3">
    <location>
        <begin position="173"/>
        <end position="296"/>
    </location>
</feature>
<dbReference type="CDD" id="cd07257">
    <property type="entry name" value="THT_oxygenase_C"/>
    <property type="match status" value="1"/>
</dbReference>
<comment type="caution">
    <text evidence="4">The sequence shown here is derived from an EMBL/GenBank/DDBJ whole genome shotgun (WGS) entry which is preliminary data.</text>
</comment>
<dbReference type="RefSeq" id="WP_187804862.1">
    <property type="nucleotide sequence ID" value="NZ_LZEU01000001.1"/>
</dbReference>
<name>A0ABR7RWM5_AQUAC</name>
<proteinExistence type="predicted"/>
<dbReference type="SUPFAM" id="SSF54593">
    <property type="entry name" value="Glyoxalase/Bleomycin resistance protein/Dihydroxybiphenyl dioxygenase"/>
    <property type="match status" value="1"/>
</dbReference>
<accession>A0ABR7RWM5</accession>
<dbReference type="InterPro" id="IPR004360">
    <property type="entry name" value="Glyas_Fos-R_dOase_dom"/>
</dbReference>
<evidence type="ECO:0000313" key="4">
    <source>
        <dbReference type="EMBL" id="MBC9249746.1"/>
    </source>
</evidence>
<evidence type="ECO:0000313" key="5">
    <source>
        <dbReference type="Proteomes" id="UP000744555"/>
    </source>
</evidence>
<dbReference type="Proteomes" id="UP000744555">
    <property type="component" value="Unassembled WGS sequence"/>
</dbReference>
<dbReference type="InterPro" id="IPR037523">
    <property type="entry name" value="VOC_core"/>
</dbReference>
<dbReference type="Pfam" id="PF00903">
    <property type="entry name" value="Glyoxalase"/>
    <property type="match status" value="1"/>
</dbReference>
<evidence type="ECO:0000259" key="3">
    <source>
        <dbReference type="PROSITE" id="PS51819"/>
    </source>
</evidence>
<dbReference type="Gene3D" id="3.10.180.10">
    <property type="entry name" value="2,3-Dihydroxybiphenyl 1,2-Dioxygenase, domain 1"/>
    <property type="match status" value="2"/>
</dbReference>
<feature type="region of interest" description="Disordered" evidence="2">
    <location>
        <begin position="1"/>
        <end position="20"/>
    </location>
</feature>
<keyword evidence="5" id="KW-1185">Reference proteome</keyword>